<evidence type="ECO:0000313" key="1">
    <source>
        <dbReference type="EMBL" id="MDU8996800.1"/>
    </source>
</evidence>
<reference evidence="1 2" key="1">
    <citation type="submission" date="2023-02" db="EMBL/GenBank/DDBJ databases">
        <authorList>
            <person name="Maleckis M."/>
        </authorList>
    </citation>
    <scope>NUCLEOTIDE SEQUENCE [LARGE SCALE GENOMIC DNA]</scope>
    <source>
        <strain evidence="1 2">P8-A2</strain>
    </source>
</reference>
<dbReference type="Proteomes" id="UP001257627">
    <property type="component" value="Unassembled WGS sequence"/>
</dbReference>
<proteinExistence type="predicted"/>
<name>A0ABU3USV1_9ACTN</name>
<dbReference type="EMBL" id="JARAKF010000001">
    <property type="protein sequence ID" value="MDU8996800.1"/>
    <property type="molecule type" value="Genomic_DNA"/>
</dbReference>
<protein>
    <submittedName>
        <fullName evidence="1">Uncharacterized protein</fullName>
    </submittedName>
</protein>
<gene>
    <name evidence="1" type="ORF">PU648_31515</name>
</gene>
<keyword evidence="2" id="KW-1185">Reference proteome</keyword>
<evidence type="ECO:0000313" key="2">
    <source>
        <dbReference type="Proteomes" id="UP001257627"/>
    </source>
</evidence>
<comment type="caution">
    <text evidence="1">The sequence shown here is derived from an EMBL/GenBank/DDBJ whole genome shotgun (WGS) entry which is preliminary data.</text>
</comment>
<organism evidence="1 2">
    <name type="scientific">Streptomyces mirabilis</name>
    <dbReference type="NCBI Taxonomy" id="68239"/>
    <lineage>
        <taxon>Bacteria</taxon>
        <taxon>Bacillati</taxon>
        <taxon>Actinomycetota</taxon>
        <taxon>Actinomycetes</taxon>
        <taxon>Kitasatosporales</taxon>
        <taxon>Streptomycetaceae</taxon>
        <taxon>Streptomyces</taxon>
    </lineage>
</organism>
<dbReference type="RefSeq" id="WP_143608301.1">
    <property type="nucleotide sequence ID" value="NZ_CP107955.1"/>
</dbReference>
<sequence length="229" mass="25215">MEERTVDWRDDEVLSARISVMNRPRRHQAAFLALRRLQAPLLGIEMPADWGIDSAVVDALLRSGGARLDGEADEVFQQVVAELCAAPLFESEVDPESAELFQLETIGGWLLLGEALGEMSEVQTDRVISLARELANSLDTCMDDSLTVVEGEDLRERYLAGIGERLRAYGVGYFASRNLEVEGKCHEAILAASDDGELFTSAAGRELLVDCDDYSNEMLSALRSFTNVL</sequence>
<accession>A0ABU3USV1</accession>